<protein>
    <submittedName>
        <fullName evidence="2">Cytochrome P460</fullName>
    </submittedName>
    <submittedName>
        <fullName evidence="3">Heme-binding protein</fullName>
    </submittedName>
</protein>
<organism evidence="2 4">
    <name type="scientific">Chryseobacterium daecheongense</name>
    <dbReference type="NCBI Taxonomy" id="192389"/>
    <lineage>
        <taxon>Bacteria</taxon>
        <taxon>Pseudomonadati</taxon>
        <taxon>Bacteroidota</taxon>
        <taxon>Flavobacteriia</taxon>
        <taxon>Flavobacteriales</taxon>
        <taxon>Weeksellaceae</taxon>
        <taxon>Chryseobacterium group</taxon>
        <taxon>Chryseobacterium</taxon>
    </lineage>
</organism>
<dbReference type="Pfam" id="PF16694">
    <property type="entry name" value="Cytochrome_P460"/>
    <property type="match status" value="1"/>
</dbReference>
<gene>
    <name evidence="3" type="ORF">BCF50_2010</name>
    <name evidence="2" type="ORF">EGI05_10435</name>
</gene>
<dbReference type="Pfam" id="PF14376">
    <property type="entry name" value="Haem_bd"/>
    <property type="match status" value="1"/>
</dbReference>
<reference evidence="4" key="1">
    <citation type="submission" date="2018-11" db="EMBL/GenBank/DDBJ databases">
        <title>Proposal to divide the Flavobacteriaceae and reorganize its genera based on Amino Acid Identity values calculated from whole genome sequences.</title>
        <authorList>
            <person name="Nicholson A.C."/>
            <person name="Gulvik C.A."/>
            <person name="Whitney A.M."/>
            <person name="Humrighouse B.W."/>
            <person name="Bell M."/>
            <person name="Holmes B."/>
            <person name="Steigerwalt A."/>
            <person name="Villarma A."/>
            <person name="Sheth M."/>
            <person name="Batra D."/>
            <person name="Pryor J."/>
            <person name="Bernardet J.-F."/>
            <person name="Hugo C."/>
            <person name="Kampfer P."/>
            <person name="Newman J."/>
            <person name="Mcquiston J.R."/>
        </authorList>
    </citation>
    <scope>NUCLEOTIDE SEQUENCE [LARGE SCALE GENOMIC DNA]</scope>
    <source>
        <strain evidence="4">DSM 15235</strain>
    </source>
</reference>
<sequence>MKNKLILILLIGFIGLQFFRPKKIDQGMKTEHLVNVPKEIDAILRNSCFDCHSSEVNLRWYDEITPANFLVNSHVRQGREVLDFSKWNSWPEAKQNSTIYYSINKILSGEMPVPSYAWIHSSAKLNNEQIWILKDYALSLSSKKPSEATLVNDIEKQNDLTISNEMKDTHVKPALNGLQYIPGYRNWKAISITDRFDNGTMRIIFGNDVAVKAIQDGKISSWPDGSILAKAAWKQNLQKDGNSTPGEFIQVEFMVKDAKKYAATKGWGWGRWKGNDLKPYGETPDFDKECIECHRPVAKHDYTFTSPLYLISQLKKNQTK</sequence>
<dbReference type="EMBL" id="RJTX01000002">
    <property type="protein sequence ID" value="ROH97776.1"/>
    <property type="molecule type" value="Genomic_DNA"/>
</dbReference>
<evidence type="ECO:0000313" key="3">
    <source>
        <dbReference type="EMBL" id="TDX93061.1"/>
    </source>
</evidence>
<comment type="caution">
    <text evidence="2">The sequence shown here is derived from an EMBL/GenBank/DDBJ whole genome shotgun (WGS) entry which is preliminary data.</text>
</comment>
<evidence type="ECO:0000313" key="5">
    <source>
        <dbReference type="Proteomes" id="UP000295709"/>
    </source>
</evidence>
<dbReference type="InterPro" id="IPR032033">
    <property type="entry name" value="Cytochrome_P460"/>
</dbReference>
<dbReference type="Gene3D" id="3.50.70.20">
    <property type="entry name" value="Cytochrome P460"/>
    <property type="match status" value="1"/>
</dbReference>
<dbReference type="EMBL" id="SOQW01000002">
    <property type="protein sequence ID" value="TDX93061.1"/>
    <property type="molecule type" value="Genomic_DNA"/>
</dbReference>
<feature type="domain" description="Haem-binding" evidence="1">
    <location>
        <begin position="10"/>
        <end position="141"/>
    </location>
</feature>
<proteinExistence type="predicted"/>
<dbReference type="OrthoDB" id="196738at2"/>
<evidence type="ECO:0000259" key="1">
    <source>
        <dbReference type="SMART" id="SM01235"/>
    </source>
</evidence>
<dbReference type="RefSeq" id="WP_123262991.1">
    <property type="nucleotide sequence ID" value="NZ_RJTX01000002.1"/>
</dbReference>
<dbReference type="SMART" id="SM01235">
    <property type="entry name" value="Haem_bd"/>
    <property type="match status" value="1"/>
</dbReference>
<dbReference type="Proteomes" id="UP000295709">
    <property type="component" value="Unassembled WGS sequence"/>
</dbReference>
<evidence type="ECO:0000313" key="2">
    <source>
        <dbReference type="EMBL" id="ROH97776.1"/>
    </source>
</evidence>
<reference evidence="3 5" key="2">
    <citation type="submission" date="2019-03" db="EMBL/GenBank/DDBJ databases">
        <title>Genomic Encyclopedia of Archaeal and Bacterial Type Strains, Phase II (KMG-II): from individual species to whole genera.</title>
        <authorList>
            <person name="Goeker M."/>
        </authorList>
    </citation>
    <scope>NUCLEOTIDE SEQUENCE [LARGE SCALE GENOMIC DNA]</scope>
    <source>
        <strain evidence="3 5">DSM 15235</strain>
    </source>
</reference>
<dbReference type="Proteomes" id="UP000269375">
    <property type="component" value="Unassembled WGS sequence"/>
</dbReference>
<dbReference type="AlphaFoldDB" id="A0A3N0VYA1"/>
<evidence type="ECO:0000313" key="4">
    <source>
        <dbReference type="Proteomes" id="UP000269375"/>
    </source>
</evidence>
<name>A0A3N0VYA1_9FLAO</name>
<keyword evidence="5" id="KW-1185">Reference proteome</keyword>
<accession>A0A3N0VYA1</accession>
<dbReference type="CDD" id="cd20753">
    <property type="entry name" value="cyt_P460_Mc-like"/>
    <property type="match status" value="1"/>
</dbReference>
<dbReference type="InterPro" id="IPR025992">
    <property type="entry name" value="Haem-bd"/>
</dbReference>
<dbReference type="InterPro" id="IPR038142">
    <property type="entry name" value="Cytochrome_P460_sp"/>
</dbReference>